<keyword evidence="7" id="KW-0732">Signal</keyword>
<dbReference type="InterPro" id="IPR001279">
    <property type="entry name" value="Metallo-B-lactamas"/>
</dbReference>
<dbReference type="SUPFAM" id="SSF56281">
    <property type="entry name" value="Metallo-hydrolase/oxidoreductase"/>
    <property type="match status" value="1"/>
</dbReference>
<evidence type="ECO:0000256" key="2">
    <source>
        <dbReference type="ARBA" id="ARBA00011738"/>
    </source>
</evidence>
<evidence type="ECO:0000256" key="7">
    <source>
        <dbReference type="SAM" id="SignalP"/>
    </source>
</evidence>
<evidence type="ECO:0000259" key="8">
    <source>
        <dbReference type="Pfam" id="PF00753"/>
    </source>
</evidence>
<organism evidence="9 10">
    <name type="scientific">Ditylenchus dipsaci</name>
    <dbReference type="NCBI Taxonomy" id="166011"/>
    <lineage>
        <taxon>Eukaryota</taxon>
        <taxon>Metazoa</taxon>
        <taxon>Ecdysozoa</taxon>
        <taxon>Nematoda</taxon>
        <taxon>Chromadorea</taxon>
        <taxon>Rhabditida</taxon>
        <taxon>Tylenchina</taxon>
        <taxon>Tylenchomorpha</taxon>
        <taxon>Sphaerularioidea</taxon>
        <taxon>Anguinidae</taxon>
        <taxon>Anguininae</taxon>
        <taxon>Ditylenchus</taxon>
    </lineage>
</organism>
<dbReference type="Gene3D" id="3.60.15.10">
    <property type="entry name" value="Ribonuclease Z/Hydroxyacylglutathione hydrolase-like"/>
    <property type="match status" value="1"/>
</dbReference>
<accession>A0A915EJY6</accession>
<name>A0A915EJY6_9BILA</name>
<proteinExistence type="predicted"/>
<comment type="function">
    <text evidence="6">Endoribonuclease that catalyzes the hydrolysis of histone-coding pre-mRNA 3'-end. Involved in histone pre-mRNA processing during the S-phase of the cell cycle, which is required for entering/progressing through S-phase. Cleaves histone pre-mRNA at a major and a minor cleavage site after the 5'-ACCCA-3' and the 5'-ACCCACA-3' sequence, respectively, and located downstream of the stem-loop. May require the presence of the HDE element located at the histone pre-RNA 3'-end to avoid non-specific cleavage.</text>
</comment>
<protein>
    <recommendedName>
        <fullName evidence="3">Metallo-beta-lactamase domain-containing protein 1</fullName>
    </recommendedName>
    <alternativeName>
        <fullName evidence="4">Endoribonuclease MBLAC1</fullName>
    </alternativeName>
</protein>
<evidence type="ECO:0000256" key="4">
    <source>
        <dbReference type="ARBA" id="ARBA00032988"/>
    </source>
</evidence>
<feature type="domain" description="Metallo-beta-lactamase" evidence="8">
    <location>
        <begin position="120"/>
        <end position="178"/>
    </location>
</feature>
<reference evidence="10" key="1">
    <citation type="submission" date="2022-11" db="UniProtKB">
        <authorList>
            <consortium name="WormBaseParasite"/>
        </authorList>
    </citation>
    <scope>IDENTIFICATION</scope>
</reference>
<dbReference type="PANTHER" id="PTHR23200:SF48">
    <property type="entry name" value="METALLO-BETA-LACTAMASE DOMAIN-CONTAINING PROTEIN 1"/>
    <property type="match status" value="1"/>
</dbReference>
<comment type="subunit">
    <text evidence="2">Homodimer.</text>
</comment>
<evidence type="ECO:0000313" key="9">
    <source>
        <dbReference type="Proteomes" id="UP000887574"/>
    </source>
</evidence>
<dbReference type="InterPro" id="IPR036866">
    <property type="entry name" value="RibonucZ/Hydroxyglut_hydro"/>
</dbReference>
<feature type="chain" id="PRO_5036781091" description="Metallo-beta-lactamase domain-containing protein 1" evidence="7">
    <location>
        <begin position="19"/>
        <end position="344"/>
    </location>
</feature>
<dbReference type="InterPro" id="IPR039344">
    <property type="entry name" value="MBLAC1"/>
</dbReference>
<keyword evidence="9" id="KW-1185">Reference proteome</keyword>
<evidence type="ECO:0000256" key="5">
    <source>
        <dbReference type="ARBA" id="ARBA00044690"/>
    </source>
</evidence>
<dbReference type="AlphaFoldDB" id="A0A915EJY6"/>
<comment type="catalytic activity">
    <reaction evidence="5">
        <text>a ribonucleotidyl-ribonucleotide-RNA + H2O = a 3'-end ribonucleotide-RNA + a 5'-end 5'-phospho-ribonucleoside-RNA + H(+)</text>
        <dbReference type="Rhea" id="RHEA:68096"/>
        <dbReference type="Rhea" id="RHEA-COMP:15179"/>
        <dbReference type="Rhea" id="RHEA-COMP:17355"/>
        <dbReference type="Rhea" id="RHEA-COMP:17428"/>
        <dbReference type="ChEBI" id="CHEBI:15377"/>
        <dbReference type="ChEBI" id="CHEBI:15378"/>
        <dbReference type="ChEBI" id="CHEBI:74896"/>
        <dbReference type="ChEBI" id="CHEBI:138282"/>
        <dbReference type="ChEBI" id="CHEBI:173118"/>
    </reaction>
    <physiologicalReaction direction="left-to-right" evidence="5">
        <dbReference type="Rhea" id="RHEA:68097"/>
    </physiologicalReaction>
</comment>
<sequence>MLQITLFLLFSVCSSVHARSSWRPFNSLPSPCECFRKCGPHMFMPYSPIPALPPPHHWSVEAQRSLGLPVSSGTFLPFLGHAPSPYQDLQFPLVLPLIHGNFSNNDNKLAMHPSVVLVIDRNASTNEKKFILVDTGLSLFKHNLVAALHSHRVDPSMIDTVVITHSDTDTMGNLNLFPCAEVLSSNRIAKENFFIQQKMPTFDGNRSDLPFHKLFENTELYLTPGFGLQDHSLIVRNVENHGTVAIVGKLVLNETDLASSNMAIREFATDDVEQRKLWQATRREVVCLADYIIPGHGAPFKVSDELKSLAECHTKGTETTVTTTAPSLTQKIKKWKIHKNKPQN</sequence>
<evidence type="ECO:0000256" key="1">
    <source>
        <dbReference type="ARBA" id="ARBA00004514"/>
    </source>
</evidence>
<dbReference type="WBParaSite" id="jg6701">
    <property type="protein sequence ID" value="jg6701"/>
    <property type="gene ID" value="jg6701"/>
</dbReference>
<dbReference type="GO" id="GO:0005829">
    <property type="term" value="C:cytosol"/>
    <property type="evidence" value="ECO:0007669"/>
    <property type="project" value="UniProtKB-SubCell"/>
</dbReference>
<dbReference type="PANTHER" id="PTHR23200">
    <property type="entry name" value="METALLO-BETA-LACTAMASE DOMAIN-CONTAINING PROTEIN 1"/>
    <property type="match status" value="1"/>
</dbReference>
<evidence type="ECO:0000256" key="3">
    <source>
        <dbReference type="ARBA" id="ARBA00014856"/>
    </source>
</evidence>
<evidence type="ECO:0000256" key="6">
    <source>
        <dbReference type="ARBA" id="ARBA00045869"/>
    </source>
</evidence>
<comment type="subcellular location">
    <subcellularLocation>
        <location evidence="1">Cytoplasm</location>
        <location evidence="1">Cytosol</location>
    </subcellularLocation>
</comment>
<dbReference type="Proteomes" id="UP000887574">
    <property type="component" value="Unplaced"/>
</dbReference>
<evidence type="ECO:0000313" key="10">
    <source>
        <dbReference type="WBParaSite" id="jg6701"/>
    </source>
</evidence>
<feature type="signal peptide" evidence="7">
    <location>
        <begin position="1"/>
        <end position="18"/>
    </location>
</feature>
<dbReference type="Pfam" id="PF00753">
    <property type="entry name" value="Lactamase_B"/>
    <property type="match status" value="1"/>
</dbReference>